<dbReference type="Proteomes" id="UP000076587">
    <property type="component" value="Unassembled WGS sequence"/>
</dbReference>
<accession>A0A167FZZ3</accession>
<proteinExistence type="predicted"/>
<gene>
    <name evidence="2" type="ORF">N482_24930</name>
</gene>
<comment type="caution">
    <text evidence="2">The sequence shown here is derived from an EMBL/GenBank/DDBJ whole genome shotgun (WGS) entry which is preliminary data.</text>
</comment>
<dbReference type="RefSeq" id="WP_063376079.1">
    <property type="nucleotide sequence ID" value="NZ_AUXT01000083.1"/>
</dbReference>
<reference evidence="2 3" key="1">
    <citation type="submission" date="2013-07" db="EMBL/GenBank/DDBJ databases">
        <title>Comparative Genomic and Metabolomic Analysis of Twelve Strains of Pseudoalteromonas luteoviolacea.</title>
        <authorList>
            <person name="Vynne N.G."/>
            <person name="Mansson M."/>
            <person name="Gram L."/>
        </authorList>
    </citation>
    <scope>NUCLEOTIDE SEQUENCE [LARGE SCALE GENOMIC DNA]</scope>
    <source>
        <strain evidence="2 3">NCIMB 1942</strain>
    </source>
</reference>
<protein>
    <recommendedName>
        <fullName evidence="1">Phage tail assembly chaperone-like domain-containing protein</fullName>
    </recommendedName>
</protein>
<evidence type="ECO:0000313" key="2">
    <source>
        <dbReference type="EMBL" id="KZN53432.1"/>
    </source>
</evidence>
<name>A0A167FZZ3_9GAMM</name>
<dbReference type="Gene3D" id="6.10.140.1310">
    <property type="match status" value="1"/>
</dbReference>
<evidence type="ECO:0000259" key="1">
    <source>
        <dbReference type="Pfam" id="PF16778"/>
    </source>
</evidence>
<dbReference type="PATRIC" id="fig|1365253.3.peg.1184"/>
<dbReference type="AlphaFoldDB" id="A0A167FZZ3"/>
<organism evidence="2 3">
    <name type="scientific">Pseudoalteromonas luteoviolacea NCIMB 1942</name>
    <dbReference type="NCBI Taxonomy" id="1365253"/>
    <lineage>
        <taxon>Bacteria</taxon>
        <taxon>Pseudomonadati</taxon>
        <taxon>Pseudomonadota</taxon>
        <taxon>Gammaproteobacteria</taxon>
        <taxon>Alteromonadales</taxon>
        <taxon>Pseudoalteromonadaceae</taxon>
        <taxon>Pseudoalteromonas</taxon>
    </lineage>
</organism>
<dbReference type="Pfam" id="PF16778">
    <property type="entry name" value="Phage_tail_APC"/>
    <property type="match status" value="1"/>
</dbReference>
<evidence type="ECO:0000313" key="3">
    <source>
        <dbReference type="Proteomes" id="UP000076587"/>
    </source>
</evidence>
<sequence length="72" mass="8506">MSSVNWNDVSWVTVRSRRNNLLIESDVWVLRTLEKSNPIPVELSDYRQALRKLPETATNPTEVVWPKYEFTE</sequence>
<feature type="domain" description="Phage tail assembly chaperone-like" evidence="1">
    <location>
        <begin position="12"/>
        <end position="67"/>
    </location>
</feature>
<dbReference type="InterPro" id="IPR031893">
    <property type="entry name" value="Phage_tail_APC"/>
</dbReference>
<dbReference type="EMBL" id="AUXT01000083">
    <property type="protein sequence ID" value="KZN53432.1"/>
    <property type="molecule type" value="Genomic_DNA"/>
</dbReference>